<dbReference type="InterPro" id="IPR011109">
    <property type="entry name" value="DNA_bind_recombinase_dom"/>
</dbReference>
<dbReference type="RefSeq" id="WP_324689227.1">
    <property type="nucleotide sequence ID" value="NZ_BAABCR010000015.1"/>
</dbReference>
<dbReference type="PANTHER" id="PTHR30461:SF2">
    <property type="entry name" value="SERINE RECOMBINASE PINE-RELATED"/>
    <property type="match status" value="1"/>
</dbReference>
<sequence length="517" mass="59698">MKNINVITYSRVSTDEQAENGFSLNHQEEMLKTYCKLNKYNISRHFREDYSAKNFDRPEWKVLMEYVKKNKNSIDMVLFTKWDRFSRNIEGALTVIRQLSEMGIEVNSIEQPLDLSIPDSKVMLSLFLIIPEVENDKISQRTKDGMRRAKKEGCFIAKAPFGYSNTKLLDKTSIEPNNDAKIVVKAYSEVAKGIEPVEVIRKKLKNEYGLKLQKQQFYNMLRNKTYCGLIEIPEYKKEQAEIIKGIHEPIIDIELFKKVQNVLDGRKNSEAKFPSSENEAFPLRGNLVCPSCGKQITASKSKGNGGYYEYYHCKSSCKIRLKKEVVHERVQKLLDTISLNENVKELFKAILSDVINSNTVSAKTRINELKTERDSIKKMLENAEDKYMVNELSPEDYFKVKKRYSDKINDIENRIDALEENDIDLMKYVDNSVELLSKLGNTFNLLKDKAKGSFLRVIYPENIVLEKDGFRTNSENYIVELMTRFFNSSQSMEIKKATLSNGFSNVAPPLGLEPRTL</sequence>
<dbReference type="SMART" id="SM00857">
    <property type="entry name" value="Resolvase"/>
    <property type="match status" value="1"/>
</dbReference>
<proteinExistence type="predicted"/>
<keyword evidence="7" id="KW-1185">Reference proteome</keyword>
<evidence type="ECO:0000259" key="4">
    <source>
        <dbReference type="PROSITE" id="PS51736"/>
    </source>
</evidence>
<gene>
    <name evidence="6" type="ORF">GCM10022386_16120</name>
</gene>
<name>A0ABP7TX75_9FLAO</name>
<keyword evidence="1" id="KW-0238">DNA-binding</keyword>
<evidence type="ECO:0000313" key="7">
    <source>
        <dbReference type="Proteomes" id="UP001500968"/>
    </source>
</evidence>
<reference evidence="7" key="1">
    <citation type="journal article" date="2019" name="Int. J. Syst. Evol. Microbiol.">
        <title>The Global Catalogue of Microorganisms (GCM) 10K type strain sequencing project: providing services to taxonomists for standard genome sequencing and annotation.</title>
        <authorList>
            <consortium name="The Broad Institute Genomics Platform"/>
            <consortium name="The Broad Institute Genome Sequencing Center for Infectious Disease"/>
            <person name="Wu L."/>
            <person name="Ma J."/>
        </authorList>
    </citation>
    <scope>NUCLEOTIDE SEQUENCE [LARGE SCALE GENOMIC DNA]</scope>
    <source>
        <strain evidence="7">JCM 17064</strain>
    </source>
</reference>
<comment type="caution">
    <text evidence="6">The sequence shown here is derived from an EMBL/GenBank/DDBJ whole genome shotgun (WGS) entry which is preliminary data.</text>
</comment>
<keyword evidence="2" id="KW-0233">DNA recombination</keyword>
<dbReference type="InterPro" id="IPR006119">
    <property type="entry name" value="Resolv_N"/>
</dbReference>
<evidence type="ECO:0000259" key="5">
    <source>
        <dbReference type="PROSITE" id="PS51737"/>
    </source>
</evidence>
<protein>
    <submittedName>
        <fullName evidence="6">Recombinase family protein</fullName>
    </submittedName>
</protein>
<dbReference type="PANTHER" id="PTHR30461">
    <property type="entry name" value="DNA-INVERTASE FROM LAMBDOID PROPHAGE"/>
    <property type="match status" value="1"/>
</dbReference>
<keyword evidence="3" id="KW-0175">Coiled coil</keyword>
<dbReference type="Gene3D" id="3.40.50.1390">
    <property type="entry name" value="Resolvase, N-terminal catalytic domain"/>
    <property type="match status" value="1"/>
</dbReference>
<feature type="domain" description="Resolvase/invertase-type recombinase catalytic" evidence="4">
    <location>
        <begin position="5"/>
        <end position="153"/>
    </location>
</feature>
<dbReference type="Gene3D" id="3.90.1750.20">
    <property type="entry name" value="Putative Large Serine Recombinase, Chain B, Domain 2"/>
    <property type="match status" value="1"/>
</dbReference>
<organism evidence="6 7">
    <name type="scientific">Flavobacterium cheonhonense</name>
    <dbReference type="NCBI Taxonomy" id="706185"/>
    <lineage>
        <taxon>Bacteria</taxon>
        <taxon>Pseudomonadati</taxon>
        <taxon>Bacteroidota</taxon>
        <taxon>Flavobacteriia</taxon>
        <taxon>Flavobacteriales</taxon>
        <taxon>Flavobacteriaceae</taxon>
        <taxon>Flavobacterium</taxon>
    </lineage>
</organism>
<dbReference type="InterPro" id="IPR038109">
    <property type="entry name" value="DNA_bind_recomb_sf"/>
</dbReference>
<evidence type="ECO:0000256" key="1">
    <source>
        <dbReference type="ARBA" id="ARBA00023125"/>
    </source>
</evidence>
<evidence type="ECO:0000313" key="6">
    <source>
        <dbReference type="EMBL" id="GAA4032652.1"/>
    </source>
</evidence>
<dbReference type="EMBL" id="BAABCR010000015">
    <property type="protein sequence ID" value="GAA4032652.1"/>
    <property type="molecule type" value="Genomic_DNA"/>
</dbReference>
<dbReference type="SUPFAM" id="SSF53041">
    <property type="entry name" value="Resolvase-like"/>
    <property type="match status" value="1"/>
</dbReference>
<dbReference type="Proteomes" id="UP001500968">
    <property type="component" value="Unassembled WGS sequence"/>
</dbReference>
<accession>A0ABP7TX75</accession>
<feature type="domain" description="Recombinase" evidence="5">
    <location>
        <begin position="160"/>
        <end position="269"/>
    </location>
</feature>
<evidence type="ECO:0000256" key="3">
    <source>
        <dbReference type="SAM" id="Coils"/>
    </source>
</evidence>
<dbReference type="InterPro" id="IPR050639">
    <property type="entry name" value="SSR_resolvase"/>
</dbReference>
<evidence type="ECO:0000256" key="2">
    <source>
        <dbReference type="ARBA" id="ARBA00023172"/>
    </source>
</evidence>
<dbReference type="CDD" id="cd00338">
    <property type="entry name" value="Ser_Recombinase"/>
    <property type="match status" value="1"/>
</dbReference>
<dbReference type="InterPro" id="IPR036162">
    <property type="entry name" value="Resolvase-like_N_sf"/>
</dbReference>
<dbReference type="Pfam" id="PF00239">
    <property type="entry name" value="Resolvase"/>
    <property type="match status" value="1"/>
</dbReference>
<dbReference type="Pfam" id="PF07508">
    <property type="entry name" value="Recombinase"/>
    <property type="match status" value="1"/>
</dbReference>
<dbReference type="PROSITE" id="PS51737">
    <property type="entry name" value="RECOMBINASE_DNA_BIND"/>
    <property type="match status" value="1"/>
</dbReference>
<dbReference type="PROSITE" id="PS51736">
    <property type="entry name" value="RECOMBINASES_3"/>
    <property type="match status" value="1"/>
</dbReference>
<feature type="coiled-coil region" evidence="3">
    <location>
        <begin position="366"/>
        <end position="421"/>
    </location>
</feature>